<evidence type="ECO:0000256" key="2">
    <source>
        <dbReference type="SAM" id="SignalP"/>
    </source>
</evidence>
<feature type="domain" description="Yeast cell wall synthesis Kre9/Knh1-like N-terminal" evidence="3">
    <location>
        <begin position="38"/>
        <end position="125"/>
    </location>
</feature>
<dbReference type="AlphaFoldDB" id="A0A2G8RM87"/>
<dbReference type="OrthoDB" id="2317741at2759"/>
<dbReference type="Proteomes" id="UP000230002">
    <property type="component" value="Unassembled WGS sequence"/>
</dbReference>
<accession>A0A2G8RM87</accession>
<evidence type="ECO:0000256" key="1">
    <source>
        <dbReference type="ARBA" id="ARBA00022729"/>
    </source>
</evidence>
<name>A0A2G8RM87_9APHY</name>
<evidence type="ECO:0000313" key="5">
    <source>
        <dbReference type="Proteomes" id="UP000230002"/>
    </source>
</evidence>
<dbReference type="InterPro" id="IPR018466">
    <property type="entry name" value="Kre9/Knh1-like_N"/>
</dbReference>
<protein>
    <recommendedName>
        <fullName evidence="3">Yeast cell wall synthesis Kre9/Knh1-like N-terminal domain-containing protein</fullName>
    </recommendedName>
</protein>
<dbReference type="Pfam" id="PF10342">
    <property type="entry name" value="Kre9_KNH"/>
    <property type="match status" value="1"/>
</dbReference>
<evidence type="ECO:0000313" key="4">
    <source>
        <dbReference type="EMBL" id="PIL22623.1"/>
    </source>
</evidence>
<dbReference type="STRING" id="1077348.A0A2G8RM87"/>
<dbReference type="EMBL" id="AYKW01000069">
    <property type="protein sequence ID" value="PIL22623.1"/>
    <property type="molecule type" value="Genomic_DNA"/>
</dbReference>
<reference evidence="4 5" key="1">
    <citation type="journal article" date="2015" name="Sci. Rep.">
        <title>Chromosome-level genome map provides insights into diverse defense mechanisms in the medicinal fungus Ganoderma sinense.</title>
        <authorList>
            <person name="Zhu Y."/>
            <person name="Xu J."/>
            <person name="Sun C."/>
            <person name="Zhou S."/>
            <person name="Xu H."/>
            <person name="Nelson D.R."/>
            <person name="Qian J."/>
            <person name="Song J."/>
            <person name="Luo H."/>
            <person name="Xiang L."/>
            <person name="Li Y."/>
            <person name="Xu Z."/>
            <person name="Ji A."/>
            <person name="Wang L."/>
            <person name="Lu S."/>
            <person name="Hayward A."/>
            <person name="Sun W."/>
            <person name="Li X."/>
            <person name="Schwartz D.C."/>
            <person name="Wang Y."/>
            <person name="Chen S."/>
        </authorList>
    </citation>
    <scope>NUCLEOTIDE SEQUENCE [LARGE SCALE GENOMIC DNA]</scope>
    <source>
        <strain evidence="4 5">ZZ0214-1</strain>
    </source>
</reference>
<feature type="chain" id="PRO_5013715114" description="Yeast cell wall synthesis Kre9/Knh1-like N-terminal domain-containing protein" evidence="2">
    <location>
        <begin position="24"/>
        <end position="133"/>
    </location>
</feature>
<gene>
    <name evidence="4" type="ORF">GSI_15314</name>
</gene>
<keyword evidence="5" id="KW-1185">Reference proteome</keyword>
<organism evidence="4 5">
    <name type="scientific">Ganoderma sinense ZZ0214-1</name>
    <dbReference type="NCBI Taxonomy" id="1077348"/>
    <lineage>
        <taxon>Eukaryota</taxon>
        <taxon>Fungi</taxon>
        <taxon>Dikarya</taxon>
        <taxon>Basidiomycota</taxon>
        <taxon>Agaricomycotina</taxon>
        <taxon>Agaricomycetes</taxon>
        <taxon>Polyporales</taxon>
        <taxon>Polyporaceae</taxon>
        <taxon>Ganoderma</taxon>
    </lineage>
</organism>
<keyword evidence="1 2" id="KW-0732">Signal</keyword>
<proteinExistence type="predicted"/>
<comment type="caution">
    <text evidence="4">The sequence shown here is derived from an EMBL/GenBank/DDBJ whole genome shotgun (WGS) entry which is preliminary data.</text>
</comment>
<evidence type="ECO:0000259" key="3">
    <source>
        <dbReference type="Pfam" id="PF10342"/>
    </source>
</evidence>
<feature type="signal peptide" evidence="2">
    <location>
        <begin position="1"/>
        <end position="23"/>
    </location>
</feature>
<sequence length="133" mass="14308">MFKSVMQLSLFSFLLSLLAFAYALPVAIRDVFVPPVTSPTTGTVWTVGSQQNVTWDTSNAPAQITNKKGQVVLAKDGRLDIENPLASDFDILQGWVTVTVPDVTPDIDYTIVLFGDSGNDSGVFAIMPSVQAV</sequence>